<protein>
    <submittedName>
        <fullName evidence="2">Uncharacterized protein</fullName>
    </submittedName>
</protein>
<evidence type="ECO:0000256" key="1">
    <source>
        <dbReference type="SAM" id="MobiDB-lite"/>
    </source>
</evidence>
<feature type="region of interest" description="Disordered" evidence="1">
    <location>
        <begin position="1"/>
        <end position="57"/>
    </location>
</feature>
<dbReference type="Proteomes" id="UP000178129">
    <property type="component" value="Unassembled WGS sequence"/>
</dbReference>
<evidence type="ECO:0000313" key="2">
    <source>
        <dbReference type="EMBL" id="CZT00335.1"/>
    </source>
</evidence>
<evidence type="ECO:0000313" key="3">
    <source>
        <dbReference type="Proteomes" id="UP000178129"/>
    </source>
</evidence>
<feature type="compositionally biased region" description="Basic and acidic residues" evidence="1">
    <location>
        <begin position="14"/>
        <end position="28"/>
    </location>
</feature>
<feature type="compositionally biased region" description="Basic and acidic residues" evidence="1">
    <location>
        <begin position="42"/>
        <end position="52"/>
    </location>
</feature>
<accession>A0A1E1KQP8</accession>
<dbReference type="AlphaFoldDB" id="A0A1E1KQP8"/>
<sequence>MRKRLIKGLPEEQAEAKRNHSHASEYVREAPQNCRRRRTSRLRNEDNDRDGRVTCSGSASRHTLLTLRCDCDCEGSHPDEESDRTSGKRQEGHLACTCTYRRQQRTTVYYIQAGGCFISESRSGRPAPSSQ</sequence>
<name>A0A1E1KQP8_9HELO</name>
<dbReference type="EMBL" id="FJUW01000019">
    <property type="protein sequence ID" value="CZT00335.1"/>
    <property type="molecule type" value="Genomic_DNA"/>
</dbReference>
<organism evidence="2 3">
    <name type="scientific">Rhynchosporium graminicola</name>
    <dbReference type="NCBI Taxonomy" id="2792576"/>
    <lineage>
        <taxon>Eukaryota</taxon>
        <taxon>Fungi</taxon>
        <taxon>Dikarya</taxon>
        <taxon>Ascomycota</taxon>
        <taxon>Pezizomycotina</taxon>
        <taxon>Leotiomycetes</taxon>
        <taxon>Helotiales</taxon>
        <taxon>Ploettnerulaceae</taxon>
        <taxon>Rhynchosporium</taxon>
    </lineage>
</organism>
<proteinExistence type="predicted"/>
<reference evidence="3" key="1">
    <citation type="submission" date="2016-03" db="EMBL/GenBank/DDBJ databases">
        <authorList>
            <person name="Ploux O."/>
        </authorList>
    </citation>
    <scope>NUCLEOTIDE SEQUENCE [LARGE SCALE GENOMIC DNA]</scope>
    <source>
        <strain evidence="3">UK7</strain>
    </source>
</reference>
<comment type="caution">
    <text evidence="2">The sequence shown here is derived from an EMBL/GenBank/DDBJ whole genome shotgun (WGS) entry which is preliminary data.</text>
</comment>
<dbReference type="InParanoid" id="A0A1E1KQP8"/>
<gene>
    <name evidence="2" type="ORF">RCO7_14596</name>
</gene>
<keyword evidence="3" id="KW-1185">Reference proteome</keyword>